<name>X1ED61_9ZZZZ</name>
<comment type="caution">
    <text evidence="1">The sequence shown here is derived from an EMBL/GenBank/DDBJ whole genome shotgun (WGS) entry which is preliminary data.</text>
</comment>
<reference evidence="1" key="1">
    <citation type="journal article" date="2014" name="Front. Microbiol.">
        <title>High frequency of phylogenetically diverse reductive dehalogenase-homologous genes in deep subseafloor sedimentary metagenomes.</title>
        <authorList>
            <person name="Kawai M."/>
            <person name="Futagami T."/>
            <person name="Toyoda A."/>
            <person name="Takaki Y."/>
            <person name="Nishi S."/>
            <person name="Hori S."/>
            <person name="Arai W."/>
            <person name="Tsubouchi T."/>
            <person name="Morono Y."/>
            <person name="Uchiyama I."/>
            <person name="Ito T."/>
            <person name="Fujiyama A."/>
            <person name="Inagaki F."/>
            <person name="Takami H."/>
        </authorList>
    </citation>
    <scope>NUCLEOTIDE SEQUENCE</scope>
    <source>
        <strain evidence="1">Expedition CK06-06</strain>
    </source>
</reference>
<dbReference type="AlphaFoldDB" id="X1ED61"/>
<sequence length="196" mass="22980">MPYRRLPNTDNARFKALKNALEKGKELPPFKLAFSQQTLQKVQSFLPAFEQARFLQKQAYNFQVEKNKDYQETFRKAKLYISHFIQVLNMAILRAELPEYTRSYYGLGSYGKNVPPLNTETEILTWGQKLIDGETIRLHEGLSPITNPTVAVIKVRYEQFLDASKFQKTLQKRNHYHLKKLASLRSKADNIILRIW</sequence>
<proteinExistence type="predicted"/>
<accession>X1ED61</accession>
<feature type="non-terminal residue" evidence="1">
    <location>
        <position position="196"/>
    </location>
</feature>
<evidence type="ECO:0000313" key="1">
    <source>
        <dbReference type="EMBL" id="GAH15074.1"/>
    </source>
</evidence>
<dbReference type="EMBL" id="BART01030186">
    <property type="protein sequence ID" value="GAH15074.1"/>
    <property type="molecule type" value="Genomic_DNA"/>
</dbReference>
<gene>
    <name evidence="1" type="ORF">S01H4_52766</name>
</gene>
<protein>
    <submittedName>
        <fullName evidence="1">Uncharacterized protein</fullName>
    </submittedName>
</protein>
<organism evidence="1">
    <name type="scientific">marine sediment metagenome</name>
    <dbReference type="NCBI Taxonomy" id="412755"/>
    <lineage>
        <taxon>unclassified sequences</taxon>
        <taxon>metagenomes</taxon>
        <taxon>ecological metagenomes</taxon>
    </lineage>
</organism>